<sequence>MNPTVNEQPTDNESGKTYYLDGVLGIGTQEPQAQLHLSAEGPFGDLRIFSPKDPGADLAYNGGSDNVFFFDHYGSDAGTTHFRHSNRDLLVIKNDGNIGIGTASPNHRLQVTGGNGVINNVFLGDVGHGPDWAGLSHASATSPTIYGFLHHSSGQYALINKKSGAGWIGFRVDNQDKMVITDSGDIQLNGKHAFRSTDLWLRLNQDGAFPSGVHTPGLFAPMGLNVGGSRGWEFNPGNGCAVFAGTIGTNGYPATPKKSGWGGGIRTWDIEAEGTIWSAHGIDTSPHDLAENYFSDMEIEAGDVVCLDPKDDRIVRSERANDSLALGVISTQPGFLLNAEHGEADDRKDGKRAYPVALSGRVPCRVTAENGPITRGDLLTSSSMRGHAMKATPRIVDGMELHAPGTIIGKALESLTEGVGIIEVFVTLR</sequence>
<gene>
    <name evidence="1" type="ORF">COMA1_40283</name>
</gene>
<accession>A0A0S4LLM6</accession>
<keyword evidence="2" id="KW-1185">Reference proteome</keyword>
<evidence type="ECO:0000313" key="2">
    <source>
        <dbReference type="Proteomes" id="UP000199032"/>
    </source>
</evidence>
<proteinExistence type="predicted"/>
<dbReference type="OrthoDB" id="9179333at2"/>
<name>A0A0S4LLM6_9BACT</name>
<dbReference type="AlphaFoldDB" id="A0A0S4LLM6"/>
<reference evidence="1 2" key="1">
    <citation type="submission" date="2015-10" db="EMBL/GenBank/DDBJ databases">
        <authorList>
            <person name="Gilbert D.G."/>
        </authorList>
    </citation>
    <scope>NUCLEOTIDE SEQUENCE [LARGE SCALE GENOMIC DNA]</scope>
    <source>
        <strain evidence="1">COMA1</strain>
    </source>
</reference>
<dbReference type="Proteomes" id="UP000199032">
    <property type="component" value="Unassembled WGS sequence"/>
</dbReference>
<dbReference type="EMBL" id="CZQA01000010">
    <property type="protein sequence ID" value="CUS37838.1"/>
    <property type="molecule type" value="Genomic_DNA"/>
</dbReference>
<organism evidence="1 2">
    <name type="scientific">Candidatus Nitrospira nitrosa</name>
    <dbReference type="NCBI Taxonomy" id="1742972"/>
    <lineage>
        <taxon>Bacteria</taxon>
        <taxon>Pseudomonadati</taxon>
        <taxon>Nitrospirota</taxon>
        <taxon>Nitrospiria</taxon>
        <taxon>Nitrospirales</taxon>
        <taxon>Nitrospiraceae</taxon>
        <taxon>Nitrospira</taxon>
    </lineage>
</organism>
<dbReference type="Gene3D" id="2.40.300.10">
    <property type="entry name" value="Head decoration protein D"/>
    <property type="match status" value="1"/>
</dbReference>
<evidence type="ECO:0000313" key="1">
    <source>
        <dbReference type="EMBL" id="CUS37838.1"/>
    </source>
</evidence>
<dbReference type="RefSeq" id="WP_090750333.1">
    <property type="nucleotide sequence ID" value="NZ_CZQA01000010.1"/>
</dbReference>
<protein>
    <submittedName>
        <fullName evidence="1">Uncharacterized protein</fullName>
    </submittedName>
</protein>